<feature type="compositionally biased region" description="Basic and acidic residues" evidence="1">
    <location>
        <begin position="8"/>
        <end position="18"/>
    </location>
</feature>
<dbReference type="EMBL" id="GDHC01012604">
    <property type="protein sequence ID" value="JAQ06025.1"/>
    <property type="molecule type" value="Transcribed_RNA"/>
</dbReference>
<evidence type="ECO:0000313" key="8">
    <source>
        <dbReference type="EMBL" id="JAQ10065.1"/>
    </source>
</evidence>
<accession>A0A0A9YLR4</accession>
<dbReference type="EMBL" id="GBHO01011561">
    <property type="protein sequence ID" value="JAG32043.1"/>
    <property type="molecule type" value="Transcribed_RNA"/>
</dbReference>
<evidence type="ECO:0000256" key="1">
    <source>
        <dbReference type="SAM" id="MobiDB-lite"/>
    </source>
</evidence>
<evidence type="ECO:0000313" key="6">
    <source>
        <dbReference type="EMBL" id="JAQ02731.1"/>
    </source>
</evidence>
<organism evidence="5">
    <name type="scientific">Lygus hesperus</name>
    <name type="common">Western plant bug</name>
    <dbReference type="NCBI Taxonomy" id="30085"/>
    <lineage>
        <taxon>Eukaryota</taxon>
        <taxon>Metazoa</taxon>
        <taxon>Ecdysozoa</taxon>
        <taxon>Arthropoda</taxon>
        <taxon>Hexapoda</taxon>
        <taxon>Insecta</taxon>
        <taxon>Pterygota</taxon>
        <taxon>Neoptera</taxon>
        <taxon>Paraneoptera</taxon>
        <taxon>Hemiptera</taxon>
        <taxon>Heteroptera</taxon>
        <taxon>Panheteroptera</taxon>
        <taxon>Cimicomorpha</taxon>
        <taxon>Miridae</taxon>
        <taxon>Mirini</taxon>
        <taxon>Lygus</taxon>
    </lineage>
</organism>
<dbReference type="EMBL" id="GBHO01011565">
    <property type="protein sequence ID" value="JAG32039.1"/>
    <property type="molecule type" value="Transcribed_RNA"/>
</dbReference>
<feature type="region of interest" description="Disordered" evidence="1">
    <location>
        <begin position="1"/>
        <end position="68"/>
    </location>
</feature>
<name>A0A0A9YLR4_LYGHE</name>
<evidence type="ECO:0000313" key="2">
    <source>
        <dbReference type="EMBL" id="JAG30346.1"/>
    </source>
</evidence>
<proteinExistence type="predicted"/>
<dbReference type="EMBL" id="GBHO01013257">
    <property type="protein sequence ID" value="JAG30347.1"/>
    <property type="molecule type" value="Transcribed_RNA"/>
</dbReference>
<keyword evidence="5" id="KW-0687">Ribonucleoprotein</keyword>
<protein>
    <submittedName>
        <fullName evidence="5">30S ribosomal protein S2</fullName>
    </submittedName>
</protein>
<evidence type="ECO:0000313" key="4">
    <source>
        <dbReference type="EMBL" id="JAG32039.1"/>
    </source>
</evidence>
<reference evidence="5" key="2">
    <citation type="submission" date="2014-07" db="EMBL/GenBank/DDBJ databases">
        <authorList>
            <person name="Hull J."/>
        </authorList>
    </citation>
    <scope>NUCLEOTIDE SEQUENCE</scope>
</reference>
<dbReference type="GO" id="GO:0005840">
    <property type="term" value="C:ribosome"/>
    <property type="evidence" value="ECO:0007669"/>
    <property type="project" value="UniProtKB-KW"/>
</dbReference>
<sequence length="179" mass="20324">MEIDGPDTEAKAHPKAEESGDSWSDTSGEFSLVSDGGASASAESTTEEGPKGQIDIRPAKSVSPKRRFTHCPEKKYNSSTYFESCTRRTAAMSKPYFKRGRYLRNKLETIFEHPVVTADNKVLFLRQLRVSARPKRKTFRSDSSRFLLNRHNHRAVKKSVEEVDQLMMNLDIQQENPVT</sequence>
<evidence type="ECO:0000313" key="7">
    <source>
        <dbReference type="EMBL" id="JAQ06025.1"/>
    </source>
</evidence>
<keyword evidence="5" id="KW-0689">Ribosomal protein</keyword>
<dbReference type="EMBL" id="GDHC01008564">
    <property type="protein sequence ID" value="JAQ10065.1"/>
    <property type="molecule type" value="Transcribed_RNA"/>
</dbReference>
<gene>
    <name evidence="5" type="primary">rpsB_4</name>
    <name evidence="3" type="synonym">rpsB_0</name>
    <name evidence="2" type="synonym">rpsB_1</name>
    <name evidence="4" type="synonym">rpsB_3</name>
    <name evidence="4" type="ORF">CM83_76094</name>
    <name evidence="5" type="ORF">CM83_76099</name>
    <name evidence="2" type="ORF">CM83_76107</name>
    <name evidence="3" type="ORF">CM83_76109</name>
    <name evidence="6" type="ORF">g.77301</name>
    <name evidence="8" type="ORF">g.77303</name>
    <name evidence="7" type="ORF">g.77305</name>
</gene>
<reference evidence="6" key="3">
    <citation type="journal article" date="2016" name="Gigascience">
        <title>De novo construction of an expanded transcriptome assembly for the western tarnished plant bug, Lygus hesperus.</title>
        <authorList>
            <person name="Tassone E.E."/>
            <person name="Geib S.M."/>
            <person name="Hall B."/>
            <person name="Fabrick J.A."/>
            <person name="Brent C.S."/>
            <person name="Hull J.J."/>
        </authorList>
    </citation>
    <scope>NUCLEOTIDE SEQUENCE</scope>
</reference>
<dbReference type="EMBL" id="GDHC01015898">
    <property type="protein sequence ID" value="JAQ02731.1"/>
    <property type="molecule type" value="Transcribed_RNA"/>
</dbReference>
<evidence type="ECO:0000313" key="3">
    <source>
        <dbReference type="EMBL" id="JAG30347.1"/>
    </source>
</evidence>
<reference evidence="5" key="1">
    <citation type="journal article" date="2014" name="PLoS ONE">
        <title>Transcriptome-Based Identification of ABC Transporters in the Western Tarnished Plant Bug Lygus hesperus.</title>
        <authorList>
            <person name="Hull J.J."/>
            <person name="Chaney K."/>
            <person name="Geib S.M."/>
            <person name="Fabrick J.A."/>
            <person name="Brent C.S."/>
            <person name="Walsh D."/>
            <person name="Lavine L.C."/>
        </authorList>
    </citation>
    <scope>NUCLEOTIDE SEQUENCE</scope>
</reference>
<dbReference type="AlphaFoldDB" id="A0A0A9YLR4"/>
<dbReference type="EMBL" id="GBHO01013258">
    <property type="protein sequence ID" value="JAG30346.1"/>
    <property type="molecule type" value="Transcribed_RNA"/>
</dbReference>
<evidence type="ECO:0000313" key="5">
    <source>
        <dbReference type="EMBL" id="JAG32043.1"/>
    </source>
</evidence>